<feature type="non-terminal residue" evidence="2">
    <location>
        <position position="41"/>
    </location>
</feature>
<evidence type="ECO:0000256" key="1">
    <source>
        <dbReference type="SAM" id="MobiDB-lite"/>
    </source>
</evidence>
<comment type="caution">
    <text evidence="2">The sequence shown here is derived from an EMBL/GenBank/DDBJ whole genome shotgun (WGS) entry which is preliminary data.</text>
</comment>
<sequence>MRPSPLLSRPGAIATAPGDPDEAVPAHLGDPGREQAALTEG</sequence>
<evidence type="ECO:0000313" key="3">
    <source>
        <dbReference type="Proteomes" id="UP000016498"/>
    </source>
</evidence>
<gene>
    <name evidence="2" type="ORF">HMPREF1549_01909</name>
</gene>
<dbReference type="EMBL" id="AWSD01000207">
    <property type="protein sequence ID" value="ERH18241.1"/>
    <property type="molecule type" value="Genomic_DNA"/>
</dbReference>
<dbReference type="AlphaFoldDB" id="U1Q6V2"/>
<evidence type="ECO:0000313" key="2">
    <source>
        <dbReference type="EMBL" id="ERH18241.1"/>
    </source>
</evidence>
<dbReference type="Proteomes" id="UP000016498">
    <property type="component" value="Unassembled WGS sequence"/>
</dbReference>
<dbReference type="HOGENOM" id="CLU_3360937_0_0_11"/>
<proteinExistence type="predicted"/>
<reference evidence="2 3" key="1">
    <citation type="submission" date="2013-06" db="EMBL/GenBank/DDBJ databases">
        <authorList>
            <person name="Weinstock G."/>
            <person name="Sodergren E."/>
            <person name="Lobos E.A."/>
            <person name="Fulton L."/>
            <person name="Fulton R."/>
            <person name="Courtney L."/>
            <person name="Fronick C."/>
            <person name="O'Laughlin M."/>
            <person name="Godfrey J."/>
            <person name="Wilson R.M."/>
            <person name="Miner T."/>
            <person name="Farmer C."/>
            <person name="Delehaunty K."/>
            <person name="Cordes M."/>
            <person name="Minx P."/>
            <person name="Tomlinson C."/>
            <person name="Chen J."/>
            <person name="Wollam A."/>
            <person name="Pepin K.H."/>
            <person name="Bhonagiri V."/>
            <person name="Zhang X."/>
            <person name="Warren W."/>
            <person name="Mitreva M."/>
            <person name="Mardis E.R."/>
            <person name="Wilson R.K."/>
        </authorList>
    </citation>
    <scope>NUCLEOTIDE SEQUENCE [LARGE SCALE GENOMIC DNA]</scope>
    <source>
        <strain evidence="2 3">F0510</strain>
    </source>
</reference>
<name>U1Q6V2_9ACTO</name>
<organism evidence="2 3">
    <name type="scientific">Actinomyces johnsonii F0510</name>
    <dbReference type="NCBI Taxonomy" id="1227262"/>
    <lineage>
        <taxon>Bacteria</taxon>
        <taxon>Bacillati</taxon>
        <taxon>Actinomycetota</taxon>
        <taxon>Actinomycetes</taxon>
        <taxon>Actinomycetales</taxon>
        <taxon>Actinomycetaceae</taxon>
        <taxon>Actinomyces</taxon>
    </lineage>
</organism>
<feature type="region of interest" description="Disordered" evidence="1">
    <location>
        <begin position="1"/>
        <end position="41"/>
    </location>
</feature>
<protein>
    <submittedName>
        <fullName evidence="2">Uncharacterized protein</fullName>
    </submittedName>
</protein>
<accession>U1Q6V2</accession>